<feature type="transmembrane region" description="Helical" evidence="7">
    <location>
        <begin position="149"/>
        <end position="167"/>
    </location>
</feature>
<organism evidence="10 11">
    <name type="scientific">Nocardioides massiliensis</name>
    <dbReference type="NCBI Taxonomy" id="1325935"/>
    <lineage>
        <taxon>Bacteria</taxon>
        <taxon>Bacillati</taxon>
        <taxon>Actinomycetota</taxon>
        <taxon>Actinomycetes</taxon>
        <taxon>Propionibacteriales</taxon>
        <taxon>Nocardioidaceae</taxon>
        <taxon>Nocardioides</taxon>
    </lineage>
</organism>
<feature type="transmembrane region" description="Helical" evidence="7">
    <location>
        <begin position="270"/>
        <end position="295"/>
    </location>
</feature>
<reference evidence="10 11" key="1">
    <citation type="submission" date="2023-07" db="EMBL/GenBank/DDBJ databases">
        <title>Sequencing the genomes of 1000 actinobacteria strains.</title>
        <authorList>
            <person name="Klenk H.-P."/>
        </authorList>
    </citation>
    <scope>NUCLEOTIDE SEQUENCE [LARGE SCALE GENOMIC DNA]</scope>
    <source>
        <strain evidence="10 11">GD13</strain>
    </source>
</reference>
<feature type="transmembrane region" description="Helical" evidence="7">
    <location>
        <begin position="179"/>
        <end position="202"/>
    </location>
</feature>
<evidence type="ECO:0000256" key="5">
    <source>
        <dbReference type="ARBA" id="ARBA00022989"/>
    </source>
</evidence>
<comment type="caution">
    <text evidence="10">The sequence shown here is derived from an EMBL/GenBank/DDBJ whole genome shotgun (WGS) entry which is preliminary data.</text>
</comment>
<feature type="transmembrane region" description="Helical" evidence="7">
    <location>
        <begin position="33"/>
        <end position="50"/>
    </location>
</feature>
<feature type="transmembrane region" description="Helical" evidence="7">
    <location>
        <begin position="6"/>
        <end position="26"/>
    </location>
</feature>
<keyword evidence="11" id="KW-1185">Reference proteome</keyword>
<gene>
    <name evidence="10" type="ORF">J2S59_002496</name>
</gene>
<dbReference type="InterPro" id="IPR050622">
    <property type="entry name" value="CPA3_antiporter_subunitB"/>
</dbReference>
<name>A0ABT9NQH9_9ACTN</name>
<evidence type="ECO:0000256" key="4">
    <source>
        <dbReference type="ARBA" id="ARBA00022692"/>
    </source>
</evidence>
<comment type="subcellular location">
    <subcellularLocation>
        <location evidence="1">Cell membrane</location>
        <topology evidence="1">Multi-pass membrane protein</topology>
    </subcellularLocation>
</comment>
<dbReference type="InterPro" id="IPR025383">
    <property type="entry name" value="MrpA_C/MbhD"/>
</dbReference>
<feature type="transmembrane region" description="Helical" evidence="7">
    <location>
        <begin position="208"/>
        <end position="226"/>
    </location>
</feature>
<comment type="similarity">
    <text evidence="2">Belongs to the CPA3 antiporters (TC 2.A.63) subunit B family.</text>
</comment>
<keyword evidence="4 7" id="KW-0812">Transmembrane</keyword>
<sequence>MTGTAGVIDVALAGAVLVVAVAAVALPRRPAAVTAFLVFGILLAVLWARLGAPDVALAEAALGGGVAGALLVDALSSPPAPGVRRRSGWLVGAAALAGAVVVGTLVAIVRTLPDSAGPVPALVDQEIGESGATHPTTAVLLNFRSYDTLLEIAVLVVVVVAASGVAHGTAPVLGPPPPVLHTLAVLLLPVLVLLAGWLLVAGTTRPGGAFQAGAVLGAALVVAHLAGVRGVDLGGPTAAALVAGGLLVFVALAFGTAVAGGGWLVLSPSWAGAAILAVETALTVSIGIALARLFVVNRRGARFGGGAS</sequence>
<dbReference type="PANTHER" id="PTHR33932">
    <property type="entry name" value="NA(+)/H(+) ANTIPORTER SUBUNIT B"/>
    <property type="match status" value="1"/>
</dbReference>
<evidence type="ECO:0000256" key="2">
    <source>
        <dbReference type="ARBA" id="ARBA00009425"/>
    </source>
</evidence>
<evidence type="ECO:0000256" key="6">
    <source>
        <dbReference type="ARBA" id="ARBA00023136"/>
    </source>
</evidence>
<evidence type="ECO:0000256" key="3">
    <source>
        <dbReference type="ARBA" id="ARBA00022475"/>
    </source>
</evidence>
<accession>A0ABT9NQH9</accession>
<dbReference type="Proteomes" id="UP001240447">
    <property type="component" value="Unassembled WGS sequence"/>
</dbReference>
<evidence type="ECO:0000313" key="11">
    <source>
        <dbReference type="Proteomes" id="UP001240447"/>
    </source>
</evidence>
<keyword evidence="6 7" id="KW-0472">Membrane</keyword>
<dbReference type="RefSeq" id="WP_306825170.1">
    <property type="nucleotide sequence ID" value="NZ_JAUSQM010000001.1"/>
</dbReference>
<proteinExistence type="inferred from homology"/>
<evidence type="ECO:0000256" key="1">
    <source>
        <dbReference type="ARBA" id="ARBA00004651"/>
    </source>
</evidence>
<evidence type="ECO:0000313" key="10">
    <source>
        <dbReference type="EMBL" id="MDP9822687.1"/>
    </source>
</evidence>
<evidence type="ECO:0000256" key="7">
    <source>
        <dbReference type="SAM" id="Phobius"/>
    </source>
</evidence>
<dbReference type="PANTHER" id="PTHR33932:SF4">
    <property type="entry name" value="NA(+)_H(+) ANTIPORTER SUBUNIT B"/>
    <property type="match status" value="1"/>
</dbReference>
<evidence type="ECO:0000259" key="9">
    <source>
        <dbReference type="Pfam" id="PF13244"/>
    </source>
</evidence>
<feature type="domain" description="Na+/H+ antiporter MnhB subunit-related protein" evidence="8">
    <location>
        <begin position="179"/>
        <end position="291"/>
    </location>
</feature>
<feature type="domain" description="MrpA C-terminal/MbhD" evidence="9">
    <location>
        <begin position="16"/>
        <end position="77"/>
    </location>
</feature>
<dbReference type="InterPro" id="IPR007182">
    <property type="entry name" value="MnhB"/>
</dbReference>
<feature type="transmembrane region" description="Helical" evidence="7">
    <location>
        <begin position="56"/>
        <end position="76"/>
    </location>
</feature>
<dbReference type="Pfam" id="PF04039">
    <property type="entry name" value="MnhB"/>
    <property type="match status" value="1"/>
</dbReference>
<dbReference type="Pfam" id="PF13244">
    <property type="entry name" value="MbhD"/>
    <property type="match status" value="1"/>
</dbReference>
<protein>
    <submittedName>
        <fullName evidence="10">Multisubunit Na+/H+ antiporter MnhB subunit</fullName>
    </submittedName>
</protein>
<feature type="transmembrane region" description="Helical" evidence="7">
    <location>
        <begin position="88"/>
        <end position="109"/>
    </location>
</feature>
<evidence type="ECO:0000259" key="8">
    <source>
        <dbReference type="Pfam" id="PF04039"/>
    </source>
</evidence>
<keyword evidence="5 7" id="KW-1133">Transmembrane helix</keyword>
<keyword evidence="3" id="KW-1003">Cell membrane</keyword>
<dbReference type="EMBL" id="JAUSQM010000001">
    <property type="protein sequence ID" value="MDP9822687.1"/>
    <property type="molecule type" value="Genomic_DNA"/>
</dbReference>
<feature type="transmembrane region" description="Helical" evidence="7">
    <location>
        <begin position="238"/>
        <end position="264"/>
    </location>
</feature>